<dbReference type="SUPFAM" id="SSF88713">
    <property type="entry name" value="Glycoside hydrolase/deacetylase"/>
    <property type="match status" value="1"/>
</dbReference>
<dbReference type="GO" id="GO:0005975">
    <property type="term" value="P:carbohydrate metabolic process"/>
    <property type="evidence" value="ECO:0007669"/>
    <property type="project" value="InterPro"/>
</dbReference>
<evidence type="ECO:0000313" key="1">
    <source>
        <dbReference type="EMBL" id="QJH96234.1"/>
    </source>
</evidence>
<dbReference type="InterPro" id="IPR011330">
    <property type="entry name" value="Glyco_hydro/deAcase_b/a-brl"/>
</dbReference>
<dbReference type="Gene3D" id="3.20.20.370">
    <property type="entry name" value="Glycoside hydrolase/deacetylase"/>
    <property type="match status" value="1"/>
</dbReference>
<dbReference type="AlphaFoldDB" id="A0A6M3XEG5"/>
<protein>
    <recommendedName>
        <fullName evidence="2">NodB homology domain-containing protein</fullName>
    </recommendedName>
</protein>
<evidence type="ECO:0008006" key="2">
    <source>
        <dbReference type="Google" id="ProtNLM"/>
    </source>
</evidence>
<proteinExistence type="predicted"/>
<dbReference type="EMBL" id="MT144644">
    <property type="protein sequence ID" value="QJH96234.1"/>
    <property type="molecule type" value="Genomic_DNA"/>
</dbReference>
<gene>
    <name evidence="1" type="ORF">TM448B00673_0005</name>
</gene>
<dbReference type="Pfam" id="PF10096">
    <property type="entry name" value="DUF2334"/>
    <property type="match status" value="1"/>
</dbReference>
<reference evidence="1" key="1">
    <citation type="submission" date="2020-03" db="EMBL/GenBank/DDBJ databases">
        <title>The deep terrestrial virosphere.</title>
        <authorList>
            <person name="Holmfeldt K."/>
            <person name="Nilsson E."/>
            <person name="Simone D."/>
            <person name="Lopez-Fernandez M."/>
            <person name="Wu X."/>
            <person name="de Brujin I."/>
            <person name="Lundin D."/>
            <person name="Andersson A."/>
            <person name="Bertilsson S."/>
            <person name="Dopson M."/>
        </authorList>
    </citation>
    <scope>NUCLEOTIDE SEQUENCE</scope>
    <source>
        <strain evidence="1">TM448B00673</strain>
    </source>
</reference>
<organism evidence="1">
    <name type="scientific">viral metagenome</name>
    <dbReference type="NCBI Taxonomy" id="1070528"/>
    <lineage>
        <taxon>unclassified sequences</taxon>
        <taxon>metagenomes</taxon>
        <taxon>organismal metagenomes</taxon>
    </lineage>
</organism>
<dbReference type="InterPro" id="IPR018763">
    <property type="entry name" value="DUF2334"/>
</dbReference>
<accession>A0A6M3XEG5</accession>
<sequence length="212" mass="24764">MGKKIKYLAITYDDFNCFGKFNCLNYIYKFKDLYPNIKITLFTIPNYFGIPLYLNNICCSEIINLIKNNTIEICIHGYKHNGAEFKDKSIQQSETMITASENILNQSNIKFKKIFKAPHHQINTNACIALDNKKYLALFTDKFQYKISEGYAFKNIMHNWDTKDNADTIIDILISYGHVHDSCNNYIATTFDKICKYIDEYNPIFKFASEII</sequence>
<name>A0A6M3XEG5_9ZZZZ</name>